<accession>A0ABW7Z8B4</accession>
<proteinExistence type="predicted"/>
<comment type="caution">
    <text evidence="1">The sequence shown here is derived from an EMBL/GenBank/DDBJ whole genome shotgun (WGS) entry which is preliminary data.</text>
</comment>
<dbReference type="EMBL" id="JBITGY010000010">
    <property type="protein sequence ID" value="MFI6502909.1"/>
    <property type="molecule type" value="Genomic_DNA"/>
</dbReference>
<evidence type="ECO:0000313" key="1">
    <source>
        <dbReference type="EMBL" id="MFI6502909.1"/>
    </source>
</evidence>
<gene>
    <name evidence="1" type="ORF">ACIBG2_36405</name>
</gene>
<dbReference type="RefSeq" id="WP_397088528.1">
    <property type="nucleotide sequence ID" value="NZ_JBITGY010000010.1"/>
</dbReference>
<name>A0ABW7Z8B4_9ACTN</name>
<organism evidence="1 2">
    <name type="scientific">Nonomuraea typhae</name>
    <dbReference type="NCBI Taxonomy" id="2603600"/>
    <lineage>
        <taxon>Bacteria</taxon>
        <taxon>Bacillati</taxon>
        <taxon>Actinomycetota</taxon>
        <taxon>Actinomycetes</taxon>
        <taxon>Streptosporangiales</taxon>
        <taxon>Streptosporangiaceae</taxon>
        <taxon>Nonomuraea</taxon>
    </lineage>
</organism>
<protein>
    <submittedName>
        <fullName evidence="1">Uncharacterized protein</fullName>
    </submittedName>
</protein>
<keyword evidence="2" id="KW-1185">Reference proteome</keyword>
<sequence>MTETLTKQLPTATPLTTEDAQRVVDQISADVEMAGQVAEQLDRDPRLLLVRLFALAPAQQTGLSRMRLDRIRSTFAPVARALREGDPVTVRIIDVPAVASAFSCSFSVKVDSDGVAVEGSITT</sequence>
<reference evidence="1 2" key="1">
    <citation type="submission" date="2024-10" db="EMBL/GenBank/DDBJ databases">
        <title>The Natural Products Discovery Center: Release of the First 8490 Sequenced Strains for Exploring Actinobacteria Biosynthetic Diversity.</title>
        <authorList>
            <person name="Kalkreuter E."/>
            <person name="Kautsar S.A."/>
            <person name="Yang D."/>
            <person name="Bader C.D."/>
            <person name="Teijaro C.N."/>
            <person name="Fluegel L."/>
            <person name="Davis C.M."/>
            <person name="Simpson J.R."/>
            <person name="Lauterbach L."/>
            <person name="Steele A.D."/>
            <person name="Gui C."/>
            <person name="Meng S."/>
            <person name="Li G."/>
            <person name="Viehrig K."/>
            <person name="Ye F."/>
            <person name="Su P."/>
            <person name="Kiefer A.F."/>
            <person name="Nichols A."/>
            <person name="Cepeda A.J."/>
            <person name="Yan W."/>
            <person name="Fan B."/>
            <person name="Jiang Y."/>
            <person name="Adhikari A."/>
            <person name="Zheng C.-J."/>
            <person name="Schuster L."/>
            <person name="Cowan T.M."/>
            <person name="Smanski M.J."/>
            <person name="Chevrette M.G."/>
            <person name="De Carvalho L.P.S."/>
            <person name="Shen B."/>
        </authorList>
    </citation>
    <scope>NUCLEOTIDE SEQUENCE [LARGE SCALE GENOMIC DNA]</scope>
    <source>
        <strain evidence="1 2">NPDC050545</strain>
    </source>
</reference>
<evidence type="ECO:0000313" key="2">
    <source>
        <dbReference type="Proteomes" id="UP001612741"/>
    </source>
</evidence>
<dbReference type="Proteomes" id="UP001612741">
    <property type="component" value="Unassembled WGS sequence"/>
</dbReference>